<dbReference type="PANTHER" id="PTHR43805:SF1">
    <property type="entry name" value="GP-PDE DOMAIN-CONTAINING PROTEIN"/>
    <property type="match status" value="1"/>
</dbReference>
<dbReference type="InterPro" id="IPR030395">
    <property type="entry name" value="GP_PDE_dom"/>
</dbReference>
<name>A0A212LPC1_9HYPH</name>
<dbReference type="GO" id="GO:0008081">
    <property type="term" value="F:phosphoric diester hydrolase activity"/>
    <property type="evidence" value="ECO:0007669"/>
    <property type="project" value="InterPro"/>
</dbReference>
<dbReference type="GO" id="GO:0006629">
    <property type="term" value="P:lipid metabolic process"/>
    <property type="evidence" value="ECO:0007669"/>
    <property type="project" value="InterPro"/>
</dbReference>
<accession>A0A212LPC1</accession>
<organism evidence="2">
    <name type="scientific">uncultured Pleomorphomonas sp</name>
    <dbReference type="NCBI Taxonomy" id="442121"/>
    <lineage>
        <taxon>Bacteria</taxon>
        <taxon>Pseudomonadati</taxon>
        <taxon>Pseudomonadota</taxon>
        <taxon>Alphaproteobacteria</taxon>
        <taxon>Hyphomicrobiales</taxon>
        <taxon>Pleomorphomonadaceae</taxon>
        <taxon>Pleomorphomonas</taxon>
        <taxon>environmental samples</taxon>
    </lineage>
</organism>
<dbReference type="PROSITE" id="PS51704">
    <property type="entry name" value="GP_PDE"/>
    <property type="match status" value="1"/>
</dbReference>
<dbReference type="InterPro" id="IPR017946">
    <property type="entry name" value="PLC-like_Pdiesterase_TIM-brl"/>
</dbReference>
<dbReference type="EMBL" id="FMJD01000013">
    <property type="protein sequence ID" value="SCM79357.1"/>
    <property type="molecule type" value="Genomic_DNA"/>
</dbReference>
<dbReference type="PANTHER" id="PTHR43805">
    <property type="entry name" value="GLYCEROPHOSPHORYL DIESTER PHOSPHODIESTERASE"/>
    <property type="match status" value="1"/>
</dbReference>
<gene>
    <name evidence="2" type="ORF">KL86PLE_90361</name>
</gene>
<evidence type="ECO:0000313" key="2">
    <source>
        <dbReference type="EMBL" id="SCM79357.1"/>
    </source>
</evidence>
<reference evidence="2" key="1">
    <citation type="submission" date="2016-08" db="EMBL/GenBank/DDBJ databases">
        <authorList>
            <person name="Seilhamer J.J."/>
        </authorList>
    </citation>
    <scope>NUCLEOTIDE SEQUENCE</scope>
    <source>
        <strain evidence="2">86</strain>
    </source>
</reference>
<dbReference type="RefSeq" id="WP_288198499.1">
    <property type="nucleotide sequence ID" value="NZ_LT608334.1"/>
</dbReference>
<dbReference type="Pfam" id="PF03009">
    <property type="entry name" value="GDPD"/>
    <property type="match status" value="1"/>
</dbReference>
<proteinExistence type="predicted"/>
<dbReference type="Gene3D" id="3.20.20.190">
    <property type="entry name" value="Phosphatidylinositol (PI) phosphodiesterase"/>
    <property type="match status" value="1"/>
</dbReference>
<sequence length="329" mass="35478">MRGRKILGGVVVIAGAVYLLNASWLAAPAGNDSPRIIAHRGVHQTFSHAGVDAETCTASRIDPLTHDFMENTIASMRAAFAAGADVVELDVHLTPDKVFAVLHDWTLDCRTDGHGVTEQTPWPTLKTLDVGYGYTADGGKTFPLRGMGVGLMPRLDEVYAAFPDRSFLVNFKSRRTEEGEALAALIDIDPKARAATFGVYGGEEPTRAAEAAVTGLKGFDKSSLKACLVAYEAYGWTGFLPGACRNTLVALPIDIAPYVWGWPNRFMKRMRDAGSDVILIGPYGGDFTTGIDTPELAAKIPPGFDGYVWTNRIETMGPLLKGHRSGPRH</sequence>
<feature type="domain" description="GP-PDE" evidence="1">
    <location>
        <begin position="50"/>
        <end position="329"/>
    </location>
</feature>
<protein>
    <submittedName>
        <fullName evidence="2">Glycerophosphoryl diester phosphodiesterase</fullName>
    </submittedName>
</protein>
<dbReference type="SUPFAM" id="SSF51695">
    <property type="entry name" value="PLC-like phosphodiesterases"/>
    <property type="match status" value="1"/>
</dbReference>
<evidence type="ECO:0000259" key="1">
    <source>
        <dbReference type="PROSITE" id="PS51704"/>
    </source>
</evidence>
<dbReference type="AlphaFoldDB" id="A0A212LPC1"/>